<gene>
    <name evidence="1" type="ORF">PRIP_14018</name>
</gene>
<evidence type="ECO:0000313" key="2">
    <source>
        <dbReference type="Proteomes" id="UP000019248"/>
    </source>
</evidence>
<sequence length="258" mass="30256">MKKETLKQQSIYVHMDNVINNVVTSGITFCDFMNGVMSPPQNILLLKHQFQDASYNAHTSFHYSDVRDLAELKKASVSQNGDFCWVDFEDLDLVNQLTAQEVAELLYLAHTGRHLRSPFYYKLQNNFVYLTMNDGRYNKVYYRNLDQFYHVLAYAIWKNMMQLTTEKIALPFVKRKKIADIPVALLKKFATYFKEGICISFDDAVKNRNQIEVPIGYHLQDDMQELLRSNELIGYDRVVAHLNYDLKKNEWLLIEEGQ</sequence>
<proteinExistence type="predicted"/>
<comment type="caution">
    <text evidence="1">The sequence shown here is derived from an EMBL/GenBank/DDBJ whole genome shotgun (WGS) entry which is preliminary data.</text>
</comment>
<organism evidence="1 2">
    <name type="scientific">Listeria riparia FSL S10-1204</name>
    <dbReference type="NCBI Taxonomy" id="1265816"/>
    <lineage>
        <taxon>Bacteria</taxon>
        <taxon>Bacillati</taxon>
        <taxon>Bacillota</taxon>
        <taxon>Bacilli</taxon>
        <taxon>Bacillales</taxon>
        <taxon>Listeriaceae</taxon>
        <taxon>Listeria</taxon>
    </lineage>
</organism>
<protein>
    <recommendedName>
        <fullName evidence="3">Oxalate/formate antiporter</fullName>
    </recommendedName>
</protein>
<reference evidence="1 2" key="1">
    <citation type="journal article" date="2014" name="Int. J. Syst. Evol. Microbiol.">
        <title>Listeria floridensis sp. nov., Listeria aquatica sp. nov., Listeria cornellensis sp. nov., Listeria riparia sp. nov. and Listeria grandensis sp. nov., from agricultural and natural environments.</title>
        <authorList>
            <person name="den Bakker H.C."/>
            <person name="Warchocki S."/>
            <person name="Wright E.M."/>
            <person name="Allred A.F."/>
            <person name="Ahlstrom C."/>
            <person name="Manuel C.S."/>
            <person name="Stasiewicz M.J."/>
            <person name="Burrell A."/>
            <person name="Roof S."/>
            <person name="Strawn L."/>
            <person name="Fortes E.D."/>
            <person name="Nightingale K.K."/>
            <person name="Kephart D."/>
            <person name="Wiedmann M."/>
        </authorList>
    </citation>
    <scope>NUCLEOTIDE SEQUENCE [LARGE SCALE GENOMIC DNA]</scope>
    <source>
        <strain evidence="1 2">FSL S10-1204</strain>
    </source>
</reference>
<accession>W7DCS8</accession>
<dbReference type="OrthoDB" id="8704087at2"/>
<dbReference type="Proteomes" id="UP000019248">
    <property type="component" value="Unassembled WGS sequence"/>
</dbReference>
<dbReference type="RefSeq" id="WP_036101565.1">
    <property type="nucleotide sequence ID" value="NZ_AODL01000027.1"/>
</dbReference>
<dbReference type="PATRIC" id="fig|1265816.5.peg.2769"/>
<evidence type="ECO:0008006" key="3">
    <source>
        <dbReference type="Google" id="ProtNLM"/>
    </source>
</evidence>
<name>W7DCS8_9LIST</name>
<evidence type="ECO:0000313" key="1">
    <source>
        <dbReference type="EMBL" id="EUJ43163.1"/>
    </source>
</evidence>
<dbReference type="AlphaFoldDB" id="W7DCS8"/>
<keyword evidence="2" id="KW-1185">Reference proteome</keyword>
<dbReference type="EMBL" id="AODL01000027">
    <property type="protein sequence ID" value="EUJ43163.1"/>
    <property type="molecule type" value="Genomic_DNA"/>
</dbReference>